<dbReference type="CDD" id="cd00761">
    <property type="entry name" value="Glyco_tranf_GTA_type"/>
    <property type="match status" value="1"/>
</dbReference>
<keyword evidence="4" id="KW-1185">Reference proteome</keyword>
<dbReference type="EC" id="2.4.-.-" evidence="3"/>
<accession>A0ABS7A6S7</accession>
<dbReference type="PANTHER" id="PTHR43685:SF2">
    <property type="entry name" value="GLYCOSYLTRANSFERASE 2-LIKE DOMAIN-CONTAINING PROTEIN"/>
    <property type="match status" value="1"/>
</dbReference>
<dbReference type="PANTHER" id="PTHR43685">
    <property type="entry name" value="GLYCOSYLTRANSFERASE"/>
    <property type="match status" value="1"/>
</dbReference>
<comment type="caution">
    <text evidence="3">The sequence shown here is derived from an EMBL/GenBank/DDBJ whole genome shotgun (WGS) entry which is preliminary data.</text>
</comment>
<dbReference type="Gene3D" id="3.90.550.10">
    <property type="entry name" value="Spore Coat Polysaccharide Biosynthesis Protein SpsA, Chain A"/>
    <property type="match status" value="1"/>
</dbReference>
<evidence type="ECO:0000259" key="1">
    <source>
        <dbReference type="Pfam" id="PF00535"/>
    </source>
</evidence>
<dbReference type="RefSeq" id="WP_219762396.1">
    <property type="nucleotide sequence ID" value="NZ_JAHYBZ010000002.1"/>
</dbReference>
<dbReference type="InterPro" id="IPR001173">
    <property type="entry name" value="Glyco_trans_2-like"/>
</dbReference>
<evidence type="ECO:0000313" key="4">
    <source>
        <dbReference type="Proteomes" id="UP001196565"/>
    </source>
</evidence>
<gene>
    <name evidence="3" type="ORF">KPL78_08170</name>
</gene>
<dbReference type="InterPro" id="IPR029044">
    <property type="entry name" value="Nucleotide-diphossugar_trans"/>
</dbReference>
<proteinExistence type="predicted"/>
<protein>
    <submittedName>
        <fullName evidence="3">Glycosyltransferase</fullName>
        <ecNumber evidence="3">2.4.-.-</ecNumber>
    </submittedName>
</protein>
<dbReference type="EMBL" id="JAHYBZ010000002">
    <property type="protein sequence ID" value="MBW6397815.1"/>
    <property type="molecule type" value="Genomic_DNA"/>
</dbReference>
<feature type="domain" description="Glycosyltransferase 2-like" evidence="1">
    <location>
        <begin position="342"/>
        <end position="505"/>
    </location>
</feature>
<evidence type="ECO:0000259" key="2">
    <source>
        <dbReference type="Pfam" id="PF13524"/>
    </source>
</evidence>
<dbReference type="Pfam" id="PF13524">
    <property type="entry name" value="Glyco_trans_1_2"/>
    <property type="match status" value="1"/>
</dbReference>
<dbReference type="SUPFAM" id="SSF53448">
    <property type="entry name" value="Nucleotide-diphospho-sugar transferases"/>
    <property type="match status" value="1"/>
</dbReference>
<keyword evidence="3" id="KW-0808">Transferase</keyword>
<dbReference type="GO" id="GO:0016757">
    <property type="term" value="F:glycosyltransferase activity"/>
    <property type="evidence" value="ECO:0007669"/>
    <property type="project" value="UniProtKB-KW"/>
</dbReference>
<dbReference type="InterPro" id="IPR050834">
    <property type="entry name" value="Glycosyltransf_2"/>
</dbReference>
<dbReference type="Pfam" id="PF00535">
    <property type="entry name" value="Glycos_transf_2"/>
    <property type="match status" value="1"/>
</dbReference>
<sequence>MRIALQNSLPNHPEIAEAEWSKRFLIAADRVGFDVVEVVTSDDILACRPDCVLVTHEYSPKLTEFPTIGLNWSPPAFFADDPIRRRALLSLDGHLCGSASVAEWIDDFCAGQGKRAVIHDRLMLPSTHDCGPAGAYPAQPAVMYAGTHWDGSRHGAVFSGLDGRVPLHIYGPSAAWHDRGESYRGLLPFDGTSVIDALRQAGIALCLHKAMHRDADTPSMRLFEAAAAGALIITDDFGFPRHWFRDSALYVDASLPAPLLVEQIVAHVDWAARHRDVATRLARQSNAIFRESFTLEGMLRPLPDFVDRVRERRLMVPVRRAEAPQAPTVEYVIRVGSRPTAMITRALESLAAQTHPSIAITIVQFHPVEGLDDLLAQYSDRFAWINRVIVPNLGNRATCWWAGLHAVRADYLAFLDDDDTLFPNHVALLLEALERHPESGFAYCGLIRIEEEEGHYVDGPQFNGPRGETIPEQRELFAIEEERFVDFSPTRNVIGHNAWICRRSVLDEDMLRDPAIDWAEDVFFLTLAAGRTPFRFVPGATATWHWRSTSKDNWTLSHPSGKFRHNYARWRRRLQATRIPAYSRIAPPAQEMQVDEMHARDIG</sequence>
<dbReference type="InterPro" id="IPR055259">
    <property type="entry name" value="YkvP/CgeB_Glyco_trans-like"/>
</dbReference>
<dbReference type="Proteomes" id="UP001196565">
    <property type="component" value="Unassembled WGS sequence"/>
</dbReference>
<keyword evidence="3" id="KW-0328">Glycosyltransferase</keyword>
<organism evidence="3 4">
    <name type="scientific">Roseomonas alba</name>
    <dbReference type="NCBI Taxonomy" id="2846776"/>
    <lineage>
        <taxon>Bacteria</taxon>
        <taxon>Pseudomonadati</taxon>
        <taxon>Pseudomonadota</taxon>
        <taxon>Alphaproteobacteria</taxon>
        <taxon>Acetobacterales</taxon>
        <taxon>Roseomonadaceae</taxon>
        <taxon>Roseomonas</taxon>
    </lineage>
</organism>
<feature type="domain" description="Spore protein YkvP/CgeB glycosyl transferase-like" evidence="2">
    <location>
        <begin position="165"/>
        <end position="296"/>
    </location>
</feature>
<reference evidence="3 4" key="1">
    <citation type="submission" date="2021-07" db="EMBL/GenBank/DDBJ databases">
        <authorList>
            <person name="So Y."/>
        </authorList>
    </citation>
    <scope>NUCLEOTIDE SEQUENCE [LARGE SCALE GENOMIC DNA]</scope>
    <source>
        <strain evidence="3 4">HJA6</strain>
    </source>
</reference>
<name>A0ABS7A6S7_9PROT</name>
<evidence type="ECO:0000313" key="3">
    <source>
        <dbReference type="EMBL" id="MBW6397815.1"/>
    </source>
</evidence>